<sequence>MKTHFHQQTRAALLATPKNALLAFLLCTTFALASGMASGQETDAGSTENKTGRSSENLDISRTDSRREKSTEQQAPVQVAQIGEKSTDDSSGADDYEASEEISEDLSVSFPVDI</sequence>
<feature type="compositionally biased region" description="Acidic residues" evidence="1">
    <location>
        <begin position="91"/>
        <end position="104"/>
    </location>
</feature>
<comment type="caution">
    <text evidence="3">The sequence shown here is derived from an EMBL/GenBank/DDBJ whole genome shotgun (WGS) entry which is preliminary data.</text>
</comment>
<feature type="region of interest" description="Disordered" evidence="1">
    <location>
        <begin position="37"/>
        <end position="114"/>
    </location>
</feature>
<dbReference type="RefSeq" id="WP_345548978.1">
    <property type="nucleotide sequence ID" value="NZ_BAABRT010000004.1"/>
</dbReference>
<gene>
    <name evidence="3" type="ORF">Maes01_00739</name>
</gene>
<protein>
    <submittedName>
        <fullName evidence="3">Uncharacterized protein</fullName>
    </submittedName>
</protein>
<dbReference type="EMBL" id="BAABRT010000004">
    <property type="protein sequence ID" value="GAA5524185.1"/>
    <property type="molecule type" value="Genomic_DNA"/>
</dbReference>
<feature type="compositionally biased region" description="Polar residues" evidence="1">
    <location>
        <begin position="37"/>
        <end position="58"/>
    </location>
</feature>
<dbReference type="Proteomes" id="UP001408594">
    <property type="component" value="Unassembled WGS sequence"/>
</dbReference>
<evidence type="ECO:0000313" key="3">
    <source>
        <dbReference type="EMBL" id="GAA5524185.1"/>
    </source>
</evidence>
<feature type="signal peptide" evidence="2">
    <location>
        <begin position="1"/>
        <end position="33"/>
    </location>
</feature>
<evidence type="ECO:0000313" key="4">
    <source>
        <dbReference type="Proteomes" id="UP001408594"/>
    </source>
</evidence>
<evidence type="ECO:0000256" key="2">
    <source>
        <dbReference type="SAM" id="SignalP"/>
    </source>
</evidence>
<feature type="chain" id="PRO_5046336708" evidence="2">
    <location>
        <begin position="34"/>
        <end position="114"/>
    </location>
</feature>
<organism evidence="3 4">
    <name type="scientific">Microbulbifer aestuariivivens</name>
    <dbReference type="NCBI Taxonomy" id="1908308"/>
    <lineage>
        <taxon>Bacteria</taxon>
        <taxon>Pseudomonadati</taxon>
        <taxon>Pseudomonadota</taxon>
        <taxon>Gammaproteobacteria</taxon>
        <taxon>Cellvibrionales</taxon>
        <taxon>Microbulbiferaceae</taxon>
        <taxon>Microbulbifer</taxon>
    </lineage>
</organism>
<feature type="compositionally biased region" description="Basic and acidic residues" evidence="1">
    <location>
        <begin position="59"/>
        <end position="71"/>
    </location>
</feature>
<name>A0ABP9WPQ4_9GAMM</name>
<accession>A0ABP9WPQ4</accession>
<proteinExistence type="predicted"/>
<reference evidence="3 4" key="1">
    <citation type="submission" date="2024-02" db="EMBL/GenBank/DDBJ databases">
        <title>Microbulbifer aestuariivivens NBRC 112533.</title>
        <authorList>
            <person name="Ichikawa N."/>
            <person name="Katano-Makiyama Y."/>
            <person name="Hidaka K."/>
        </authorList>
    </citation>
    <scope>NUCLEOTIDE SEQUENCE [LARGE SCALE GENOMIC DNA]</scope>
    <source>
        <strain evidence="3 4">NBRC 112533</strain>
    </source>
</reference>
<keyword evidence="4" id="KW-1185">Reference proteome</keyword>
<keyword evidence="2" id="KW-0732">Signal</keyword>
<evidence type="ECO:0000256" key="1">
    <source>
        <dbReference type="SAM" id="MobiDB-lite"/>
    </source>
</evidence>